<evidence type="ECO:0000256" key="2">
    <source>
        <dbReference type="ARBA" id="ARBA00012406"/>
    </source>
</evidence>
<dbReference type="Pfam" id="PF00069">
    <property type="entry name" value="Pkinase"/>
    <property type="match status" value="1"/>
</dbReference>
<evidence type="ECO:0000256" key="7">
    <source>
        <dbReference type="ARBA" id="ARBA00047559"/>
    </source>
</evidence>
<feature type="compositionally biased region" description="Polar residues" evidence="10">
    <location>
        <begin position="58"/>
        <end position="70"/>
    </location>
</feature>
<evidence type="ECO:0000259" key="11">
    <source>
        <dbReference type="PROSITE" id="PS50011"/>
    </source>
</evidence>
<dbReference type="EC" id="2.7.11.25" evidence="2"/>
<dbReference type="AlphaFoldDB" id="A0A6P6B6M3"/>
<evidence type="ECO:0000256" key="4">
    <source>
        <dbReference type="ARBA" id="ARBA00022741"/>
    </source>
</evidence>
<dbReference type="PROSITE" id="PS00107">
    <property type="entry name" value="PROTEIN_KINASE_ATP"/>
    <property type="match status" value="1"/>
</dbReference>
<dbReference type="GO" id="GO:0004709">
    <property type="term" value="F:MAP kinase kinase kinase activity"/>
    <property type="evidence" value="ECO:0007669"/>
    <property type="project" value="UniProtKB-EC"/>
</dbReference>
<evidence type="ECO:0000256" key="8">
    <source>
        <dbReference type="ARBA" id="ARBA00048329"/>
    </source>
</evidence>
<dbReference type="Proteomes" id="UP000515121">
    <property type="component" value="Unplaced"/>
</dbReference>
<dbReference type="RefSeq" id="XP_022772824.1">
    <property type="nucleotide sequence ID" value="XM_022917089.1"/>
</dbReference>
<accession>A0A6P6B6M3</accession>
<dbReference type="Gene3D" id="1.10.510.10">
    <property type="entry name" value="Transferase(Phosphotransferase) domain 1"/>
    <property type="match status" value="1"/>
</dbReference>
<dbReference type="FunFam" id="1.10.510.10:FF:000357">
    <property type="entry name" value="Mitogen-activated protein kinase kinase kinase 5"/>
    <property type="match status" value="1"/>
</dbReference>
<dbReference type="GO" id="GO:0005737">
    <property type="term" value="C:cytoplasm"/>
    <property type="evidence" value="ECO:0007669"/>
    <property type="project" value="TreeGrafter"/>
</dbReference>
<feature type="compositionally biased region" description="Low complexity" evidence="10">
    <location>
        <begin position="41"/>
        <end position="52"/>
    </location>
</feature>
<keyword evidence="6 9" id="KW-0067">ATP-binding</keyword>
<feature type="region of interest" description="Disordered" evidence="10">
    <location>
        <begin position="41"/>
        <end position="85"/>
    </location>
</feature>
<evidence type="ECO:0000256" key="5">
    <source>
        <dbReference type="ARBA" id="ARBA00022777"/>
    </source>
</evidence>
<dbReference type="PANTHER" id="PTHR48016:SF12">
    <property type="entry name" value="PROTEIN KINASE DOMAIN-CONTAINING PROTEIN"/>
    <property type="match status" value="1"/>
</dbReference>
<dbReference type="KEGG" id="dzi:111315404"/>
<evidence type="ECO:0000256" key="3">
    <source>
        <dbReference type="ARBA" id="ARBA00022679"/>
    </source>
</evidence>
<keyword evidence="4 9" id="KW-0547">Nucleotide-binding</keyword>
<feature type="binding site" evidence="9">
    <location>
        <position position="439"/>
    </location>
    <ligand>
        <name>ATP</name>
        <dbReference type="ChEBI" id="CHEBI:30616"/>
    </ligand>
</feature>
<comment type="catalytic activity">
    <reaction evidence="8">
        <text>L-seryl-[protein] + ATP = O-phospho-L-seryl-[protein] + ADP + H(+)</text>
        <dbReference type="Rhea" id="RHEA:17989"/>
        <dbReference type="Rhea" id="RHEA-COMP:9863"/>
        <dbReference type="Rhea" id="RHEA-COMP:11604"/>
        <dbReference type="ChEBI" id="CHEBI:15378"/>
        <dbReference type="ChEBI" id="CHEBI:29999"/>
        <dbReference type="ChEBI" id="CHEBI:30616"/>
        <dbReference type="ChEBI" id="CHEBI:83421"/>
        <dbReference type="ChEBI" id="CHEBI:456216"/>
        <dbReference type="EC" id="2.7.11.25"/>
    </reaction>
</comment>
<sequence>MFPLLCQKLFIFYALILHEEDEINEDTSLLPFSMPISRKTSPSLSSSLPSSHSHLHDNSYNAGNSCNNQGQQQQRRLTRQRKLRHATDDELGLRFSDIDRSFSSPGSPVRTPARKLRSPDWLEHWSSSAVPKPLPLPEVFRNRKSKTSGSSPGPSQLASPDDGLTSSVGRKSADHAAESAAKSLVNVHKGFSQDEPVESFTNGPNPRVATKSGVTSFFSTPASPRRSNTQDHFYSNDVTGSTKSLLSRRRGFSHEKILGNVNHNLRLNVPARSAPTTAFSSPSVSPQRSKAVDVFSSSSSGPQELRGLIDIYVPDLGRSAAYTSPVKTVHSPDHSPPHSPRLNKISVAPHHKLPMESHKEWLENNTQVNAHPLPLPPGALLSSQSPLPLPSPVSNYIIEKPIATSMINQWQKGRLLGRGTYGSVYEATNRETGALCAMKEVDVIPDDPKSVECIKQLEQEIRVLRHLKHRNIVQYYGSEIVDDHFYIYLEYVHPGSINKYIREHCGAITESIVRNFTRHILSGLAYLHSSKTIHRDIKGANLLVDANGVVKLADFGMAKHLTALSYELSLKGSPYWMAPEVIKAVMQKDSNPNLALAVDIWSLGCTVIEMFNGKPPWSGLEGPQAMFKVLNKTPPMPEALSPEGKDFLRCCFQRNPAERPSAAKLLEHPFVRNSADQNGSVLVQAFSIMNLTDKSHSPRNCSTHKLVLMSTSPSTRITNGKLPCNSETGQLGYAKTINCAAASHHPLFSPREVSGHTSTTRLIHGSHSFSSSSHVSSNTPLGAVNNHPCALGHTQGKEVPHV</sequence>
<feature type="domain" description="Protein kinase" evidence="11">
    <location>
        <begin position="410"/>
        <end position="671"/>
    </location>
</feature>
<organism evidence="12 13">
    <name type="scientific">Durio zibethinus</name>
    <name type="common">Durian</name>
    <dbReference type="NCBI Taxonomy" id="66656"/>
    <lineage>
        <taxon>Eukaryota</taxon>
        <taxon>Viridiplantae</taxon>
        <taxon>Streptophyta</taxon>
        <taxon>Embryophyta</taxon>
        <taxon>Tracheophyta</taxon>
        <taxon>Spermatophyta</taxon>
        <taxon>Magnoliopsida</taxon>
        <taxon>eudicotyledons</taxon>
        <taxon>Gunneridae</taxon>
        <taxon>Pentapetalae</taxon>
        <taxon>rosids</taxon>
        <taxon>malvids</taxon>
        <taxon>Malvales</taxon>
        <taxon>Malvaceae</taxon>
        <taxon>Helicteroideae</taxon>
        <taxon>Durio</taxon>
    </lineage>
</organism>
<protein>
    <recommendedName>
        <fullName evidence="2">mitogen-activated protein kinase kinase kinase</fullName>
        <ecNumber evidence="2">2.7.11.25</ecNumber>
    </recommendedName>
</protein>
<gene>
    <name evidence="13" type="primary">LOC111315404</name>
</gene>
<keyword evidence="5" id="KW-0418">Kinase</keyword>
<evidence type="ECO:0000256" key="9">
    <source>
        <dbReference type="PROSITE-ProRule" id="PRU10141"/>
    </source>
</evidence>
<evidence type="ECO:0000313" key="12">
    <source>
        <dbReference type="Proteomes" id="UP000515121"/>
    </source>
</evidence>
<feature type="region of interest" description="Disordered" evidence="10">
    <location>
        <begin position="126"/>
        <end position="181"/>
    </location>
</feature>
<proteinExistence type="inferred from homology"/>
<feature type="region of interest" description="Disordered" evidence="10">
    <location>
        <begin position="753"/>
        <end position="781"/>
    </location>
</feature>
<reference evidence="13" key="1">
    <citation type="submission" date="2025-08" db="UniProtKB">
        <authorList>
            <consortium name="RefSeq"/>
        </authorList>
    </citation>
    <scope>IDENTIFICATION</scope>
    <source>
        <tissue evidence="13">Fruit stalk</tissue>
    </source>
</reference>
<dbReference type="PANTHER" id="PTHR48016">
    <property type="entry name" value="MAP KINASE KINASE KINASE SSK2-RELATED-RELATED"/>
    <property type="match status" value="1"/>
</dbReference>
<dbReference type="InterPro" id="IPR050538">
    <property type="entry name" value="MAP_kinase_kinase_kinase"/>
</dbReference>
<feature type="compositionally biased region" description="Low complexity" evidence="10">
    <location>
        <begin position="765"/>
        <end position="777"/>
    </location>
</feature>
<evidence type="ECO:0000256" key="1">
    <source>
        <dbReference type="ARBA" id="ARBA00006529"/>
    </source>
</evidence>
<name>A0A6P6B6M3_DURZI</name>
<dbReference type="OrthoDB" id="266718at2759"/>
<dbReference type="PROSITE" id="PS50011">
    <property type="entry name" value="PROTEIN_KINASE_DOM"/>
    <property type="match status" value="1"/>
</dbReference>
<evidence type="ECO:0000313" key="13">
    <source>
        <dbReference type="RefSeq" id="XP_022772824.1"/>
    </source>
</evidence>
<comment type="similarity">
    <text evidence="1">Belongs to the protein kinase superfamily. STE Ser/Thr protein kinase family. MAP kinase kinase kinase subfamily.</text>
</comment>
<evidence type="ECO:0000256" key="10">
    <source>
        <dbReference type="SAM" id="MobiDB-lite"/>
    </source>
</evidence>
<evidence type="ECO:0000256" key="6">
    <source>
        <dbReference type="ARBA" id="ARBA00022840"/>
    </source>
</evidence>
<keyword evidence="12" id="KW-1185">Reference proteome</keyword>
<dbReference type="SMART" id="SM00220">
    <property type="entry name" value="S_TKc"/>
    <property type="match status" value="1"/>
</dbReference>
<comment type="catalytic activity">
    <reaction evidence="7">
        <text>L-threonyl-[protein] + ATP = O-phospho-L-threonyl-[protein] + ADP + H(+)</text>
        <dbReference type="Rhea" id="RHEA:46608"/>
        <dbReference type="Rhea" id="RHEA-COMP:11060"/>
        <dbReference type="Rhea" id="RHEA-COMP:11605"/>
        <dbReference type="ChEBI" id="CHEBI:15378"/>
        <dbReference type="ChEBI" id="CHEBI:30013"/>
        <dbReference type="ChEBI" id="CHEBI:30616"/>
        <dbReference type="ChEBI" id="CHEBI:61977"/>
        <dbReference type="ChEBI" id="CHEBI:456216"/>
        <dbReference type="EC" id="2.7.11.25"/>
    </reaction>
</comment>
<feature type="region of interest" description="Disordered" evidence="10">
    <location>
        <begin position="215"/>
        <end position="236"/>
    </location>
</feature>
<dbReference type="SUPFAM" id="SSF56112">
    <property type="entry name" value="Protein kinase-like (PK-like)"/>
    <property type="match status" value="1"/>
</dbReference>
<dbReference type="InterPro" id="IPR000719">
    <property type="entry name" value="Prot_kinase_dom"/>
</dbReference>
<dbReference type="GeneID" id="111315404"/>
<keyword evidence="3" id="KW-0808">Transferase</keyword>
<dbReference type="GO" id="GO:0005524">
    <property type="term" value="F:ATP binding"/>
    <property type="evidence" value="ECO:0007669"/>
    <property type="project" value="UniProtKB-UniRule"/>
</dbReference>
<dbReference type="InterPro" id="IPR011009">
    <property type="entry name" value="Kinase-like_dom_sf"/>
</dbReference>
<dbReference type="InterPro" id="IPR017441">
    <property type="entry name" value="Protein_kinase_ATP_BS"/>
</dbReference>